<evidence type="ECO:0000256" key="5">
    <source>
        <dbReference type="ARBA" id="ARBA00022519"/>
    </source>
</evidence>
<evidence type="ECO:0000256" key="4">
    <source>
        <dbReference type="ARBA" id="ARBA00022475"/>
    </source>
</evidence>
<dbReference type="GO" id="GO:1990195">
    <property type="term" value="C:macrolide transmembrane transporter complex"/>
    <property type="evidence" value="ECO:0007669"/>
    <property type="project" value="InterPro"/>
</dbReference>
<evidence type="ECO:0000256" key="6">
    <source>
        <dbReference type="ARBA" id="ARBA00023054"/>
    </source>
</evidence>
<evidence type="ECO:0000259" key="12">
    <source>
        <dbReference type="Pfam" id="PF25944"/>
    </source>
</evidence>
<feature type="coiled-coil region" evidence="8">
    <location>
        <begin position="94"/>
        <end position="121"/>
    </location>
</feature>
<dbReference type="InterPro" id="IPR058624">
    <property type="entry name" value="MdtA-like_HH"/>
</dbReference>
<sequence length="370" mass="40923">MTRFKGSKKRIFVIIILMIAGFIAISYFTTPTPVQYHTLKVVQKDLQQNVLATGKLDAVRKVDVGAQVSGQLQHLYVKIGDKVQQGQLLALIDPKQAQNQIKEVEATLQDLNAQLLLSRAEQQLAKMTLDRQRKLVQSQATPEQELDKASTELAVSVAKVATIKAKINKTTTSLDTAKLNLDYTKISAPMSGEVVQITTLEGQTVIASQQVPTILTLADMNTMLVNAQVSEADVIHLKPGLKASFTMLGDRSKRFNGVLKDILPTPEKVNDAIFYIARFEVRNPNAVLRLQMTAQISIQLIDIKQATVIPLAALGESLGDDYYQVAVLVNNKEEKRKVRIGIRNDVDVQIIEGLKVNEDIILSRSGQEEE</sequence>
<dbReference type="PANTHER" id="PTHR30469">
    <property type="entry name" value="MULTIDRUG RESISTANCE PROTEIN MDTA"/>
    <property type="match status" value="1"/>
</dbReference>
<dbReference type="InterPro" id="IPR006143">
    <property type="entry name" value="RND_pump_MFP"/>
</dbReference>
<feature type="domain" description="Multidrug resistance protein MdtA-like beta-barrel" evidence="12">
    <location>
        <begin position="222"/>
        <end position="300"/>
    </location>
</feature>
<evidence type="ECO:0000256" key="3">
    <source>
        <dbReference type="ARBA" id="ARBA00022448"/>
    </source>
</evidence>
<evidence type="ECO:0000259" key="11">
    <source>
        <dbReference type="Pfam" id="PF25917"/>
    </source>
</evidence>
<reference evidence="14 15" key="1">
    <citation type="submission" date="2017-05" db="EMBL/GenBank/DDBJ databases">
        <title>Genome sequence of Candidatus Fukatsuia symbiotica and Candidatus Hamiltonella defensa from Acyrthosiphon pisum strain 5D.</title>
        <authorList>
            <person name="Patel V.A."/>
            <person name="Chevignon G."/>
            <person name="Russell J.A."/>
            <person name="Oliver K.M."/>
        </authorList>
    </citation>
    <scope>NUCLEOTIDE SEQUENCE [LARGE SCALE GENOMIC DNA]</scope>
    <source>
        <strain evidence="14 15">5D</strain>
    </source>
</reference>
<dbReference type="Proteomes" id="UP000261875">
    <property type="component" value="Chromosome"/>
</dbReference>
<dbReference type="InterPro" id="IPR058623">
    <property type="entry name" value="MacA"/>
</dbReference>
<comment type="subcellular location">
    <subcellularLocation>
        <location evidence="1">Cell membrane</location>
    </subcellularLocation>
</comment>
<dbReference type="NCBIfam" id="TIGR01730">
    <property type="entry name" value="RND_mfp"/>
    <property type="match status" value="1"/>
</dbReference>
<dbReference type="SUPFAM" id="SSF111369">
    <property type="entry name" value="HlyD-like secretion proteins"/>
    <property type="match status" value="1"/>
</dbReference>
<keyword evidence="9" id="KW-0812">Transmembrane</keyword>
<dbReference type="PANTHER" id="PTHR30469:SF34">
    <property type="entry name" value="MACROLIDE EXPORT PROTEIN MACA"/>
    <property type="match status" value="1"/>
</dbReference>
<dbReference type="AlphaFoldDB" id="A0A2U8I6M6"/>
<dbReference type="GO" id="GO:0030313">
    <property type="term" value="C:cell envelope"/>
    <property type="evidence" value="ECO:0007669"/>
    <property type="project" value="UniProtKB-SubCell"/>
</dbReference>
<dbReference type="Pfam" id="PF25917">
    <property type="entry name" value="BSH_RND"/>
    <property type="match status" value="1"/>
</dbReference>
<gene>
    <name evidence="14" type="ORF">CCS41_10660</name>
</gene>
<accession>A0A2U8I6M6</accession>
<evidence type="ECO:0000259" key="13">
    <source>
        <dbReference type="Pfam" id="PF25967"/>
    </source>
</evidence>
<dbReference type="KEGG" id="fsm:CCS41_10660"/>
<dbReference type="Gene3D" id="2.40.420.20">
    <property type="match status" value="1"/>
</dbReference>
<evidence type="ECO:0000313" key="14">
    <source>
        <dbReference type="EMBL" id="AWK14826.1"/>
    </source>
</evidence>
<dbReference type="GO" id="GO:1990961">
    <property type="term" value="P:xenobiotic detoxification by transmembrane export across the plasma membrane"/>
    <property type="evidence" value="ECO:0007669"/>
    <property type="project" value="InterPro"/>
</dbReference>
<dbReference type="GO" id="GO:0019898">
    <property type="term" value="C:extrinsic component of membrane"/>
    <property type="evidence" value="ECO:0007669"/>
    <property type="project" value="InterPro"/>
</dbReference>
<dbReference type="Pfam" id="PF25967">
    <property type="entry name" value="RND-MFP_C"/>
    <property type="match status" value="1"/>
</dbReference>
<name>A0A2U8I6M6_9GAMM</name>
<feature type="transmembrane region" description="Helical" evidence="9">
    <location>
        <begin position="12"/>
        <end position="30"/>
    </location>
</feature>
<keyword evidence="9" id="KW-1133">Transmembrane helix</keyword>
<keyword evidence="4" id="KW-1003">Cell membrane</keyword>
<dbReference type="OrthoDB" id="9791520at2"/>
<dbReference type="STRING" id="1878942.GCA_900128755_01347"/>
<feature type="domain" description="Multidrug resistance protein MdtA-like C-terminal permuted SH3" evidence="13">
    <location>
        <begin position="305"/>
        <end position="364"/>
    </location>
</feature>
<dbReference type="GO" id="GO:1990281">
    <property type="term" value="C:efflux pump complex"/>
    <property type="evidence" value="ECO:0007669"/>
    <property type="project" value="TreeGrafter"/>
</dbReference>
<keyword evidence="15" id="KW-1185">Reference proteome</keyword>
<dbReference type="EMBL" id="CP021659">
    <property type="protein sequence ID" value="AWK14826.1"/>
    <property type="molecule type" value="Genomic_DNA"/>
</dbReference>
<feature type="domain" description="Multidrug resistance protein MdtA-like barrel-sandwich hybrid" evidence="11">
    <location>
        <begin position="60"/>
        <end position="216"/>
    </location>
</feature>
<evidence type="ECO:0000259" key="10">
    <source>
        <dbReference type="Pfam" id="PF25876"/>
    </source>
</evidence>
<dbReference type="Gene3D" id="6.10.140.1990">
    <property type="match status" value="1"/>
</dbReference>
<organism evidence="14 15">
    <name type="scientific">Candidatus Fukatsuia symbiotica</name>
    <dbReference type="NCBI Taxonomy" id="1878942"/>
    <lineage>
        <taxon>Bacteria</taxon>
        <taxon>Pseudomonadati</taxon>
        <taxon>Pseudomonadota</taxon>
        <taxon>Gammaproteobacteria</taxon>
        <taxon>Enterobacterales</taxon>
        <taxon>Yersiniaceae</taxon>
        <taxon>Candidatus Fukatsuia</taxon>
    </lineage>
</organism>
<dbReference type="Gene3D" id="2.40.30.170">
    <property type="match status" value="1"/>
</dbReference>
<keyword evidence="3" id="KW-0813">Transport</keyword>
<evidence type="ECO:0000313" key="15">
    <source>
        <dbReference type="Proteomes" id="UP000261875"/>
    </source>
</evidence>
<dbReference type="GO" id="GO:0015562">
    <property type="term" value="F:efflux transmembrane transporter activity"/>
    <property type="evidence" value="ECO:0007669"/>
    <property type="project" value="TreeGrafter"/>
</dbReference>
<keyword evidence="5" id="KW-0997">Cell inner membrane</keyword>
<evidence type="ECO:0000256" key="2">
    <source>
        <dbReference type="ARBA" id="ARBA00009477"/>
    </source>
</evidence>
<dbReference type="InterPro" id="IPR058627">
    <property type="entry name" value="MdtA-like_C"/>
</dbReference>
<dbReference type="Gene3D" id="2.40.50.100">
    <property type="match status" value="1"/>
</dbReference>
<dbReference type="Pfam" id="PF25944">
    <property type="entry name" value="Beta-barrel_RND"/>
    <property type="match status" value="1"/>
</dbReference>
<dbReference type="InterPro" id="IPR030190">
    <property type="entry name" value="MacA_alpha-hairpin_sf"/>
</dbReference>
<protein>
    <submittedName>
        <fullName evidence="14">Macrolide transporter subunit MacA</fullName>
    </submittedName>
</protein>
<evidence type="ECO:0000256" key="7">
    <source>
        <dbReference type="ARBA" id="ARBA00023136"/>
    </source>
</evidence>
<keyword evidence="7 9" id="KW-0472">Membrane</keyword>
<evidence type="ECO:0000256" key="1">
    <source>
        <dbReference type="ARBA" id="ARBA00004236"/>
    </source>
</evidence>
<dbReference type="RefSeq" id="WP_072551081.1">
    <property type="nucleotide sequence ID" value="NZ_CP021659.1"/>
</dbReference>
<proteinExistence type="inferred from homology"/>
<dbReference type="InterPro" id="IPR058625">
    <property type="entry name" value="MdtA-like_BSH"/>
</dbReference>
<evidence type="ECO:0000256" key="9">
    <source>
        <dbReference type="SAM" id="Phobius"/>
    </source>
</evidence>
<dbReference type="InterPro" id="IPR058626">
    <property type="entry name" value="MdtA-like_b-barrel"/>
</dbReference>
<evidence type="ECO:0000256" key="8">
    <source>
        <dbReference type="SAM" id="Coils"/>
    </source>
</evidence>
<dbReference type="Pfam" id="PF25876">
    <property type="entry name" value="HH_MFP_RND"/>
    <property type="match status" value="1"/>
</dbReference>
<keyword evidence="6 8" id="KW-0175">Coiled coil</keyword>
<feature type="domain" description="Multidrug resistance protein MdtA-like alpha-helical hairpin" evidence="10">
    <location>
        <begin position="107"/>
        <end position="184"/>
    </location>
</feature>
<dbReference type="NCBIfam" id="NF008606">
    <property type="entry name" value="PRK11578.1"/>
    <property type="match status" value="1"/>
</dbReference>
<comment type="similarity">
    <text evidence="2">Belongs to the membrane fusion protein (MFP) (TC 8.A.1) family.</text>
</comment>